<evidence type="ECO:0000313" key="2">
    <source>
        <dbReference type="WBParaSite" id="ES5_v2.g8079.t1"/>
    </source>
</evidence>
<evidence type="ECO:0000313" key="1">
    <source>
        <dbReference type="Proteomes" id="UP000887579"/>
    </source>
</evidence>
<name>A0AC34GTH7_9BILA</name>
<sequence length="337" mass="37223">MSDLSIPYNKELNGFTQPIKIIGTPNDNASRFEVNILDGNGEYLLHYNVRFDEKRVIRNSTTAGQQWQREERDGGQPFHIGQQFILDLVPNDGSSMQCMVNGVEQCYFRVRHGDLGEAAKIQISGDLQLSGVELPGDGSQQQRRDAGDQPAGGDWGNDNVPEPNAGNPQEPAPAEPHPNQPPTGHQQRPELPPPPSHPTDLGQLSVPYSSSLQDFVRTRRVRIVGTPTEGAKQFEVILRLSNGDAVLHLSARLDQNFVSRNATNNMVWQPQWEDKSGPGCPFHPGKQFTLDIISDGQILTCYVDGPLFCAYRIHGDINQIHTLQVNGDVQLAQVLVA</sequence>
<proteinExistence type="predicted"/>
<reference evidence="2" key="1">
    <citation type="submission" date="2022-11" db="UniProtKB">
        <authorList>
            <consortium name="WormBaseParasite"/>
        </authorList>
    </citation>
    <scope>IDENTIFICATION</scope>
</reference>
<dbReference type="WBParaSite" id="ES5_v2.g8079.t1">
    <property type="protein sequence ID" value="ES5_v2.g8079.t1"/>
    <property type="gene ID" value="ES5_v2.g8079"/>
</dbReference>
<organism evidence="1 2">
    <name type="scientific">Panagrolaimus sp. ES5</name>
    <dbReference type="NCBI Taxonomy" id="591445"/>
    <lineage>
        <taxon>Eukaryota</taxon>
        <taxon>Metazoa</taxon>
        <taxon>Ecdysozoa</taxon>
        <taxon>Nematoda</taxon>
        <taxon>Chromadorea</taxon>
        <taxon>Rhabditida</taxon>
        <taxon>Tylenchina</taxon>
        <taxon>Panagrolaimomorpha</taxon>
        <taxon>Panagrolaimoidea</taxon>
        <taxon>Panagrolaimidae</taxon>
        <taxon>Panagrolaimus</taxon>
    </lineage>
</organism>
<protein>
    <submittedName>
        <fullName evidence="2">Galectin</fullName>
    </submittedName>
</protein>
<accession>A0AC34GTH7</accession>
<dbReference type="Proteomes" id="UP000887579">
    <property type="component" value="Unplaced"/>
</dbReference>